<dbReference type="Pfam" id="PF01734">
    <property type="entry name" value="Patatin"/>
    <property type="match status" value="1"/>
</dbReference>
<feature type="active site" description="Proton acceptor" evidence="4">
    <location>
        <position position="161"/>
    </location>
</feature>
<dbReference type="Proteomes" id="UP001500920">
    <property type="component" value="Unassembled WGS sequence"/>
</dbReference>
<feature type="short sequence motif" description="DGA/G" evidence="4">
    <location>
        <begin position="161"/>
        <end position="163"/>
    </location>
</feature>
<keyword evidence="5" id="KW-0472">Membrane</keyword>
<dbReference type="InterPro" id="IPR016035">
    <property type="entry name" value="Acyl_Trfase/lysoPLipase"/>
</dbReference>
<dbReference type="CDD" id="cd07208">
    <property type="entry name" value="Pat_hypo_Ecoli_yjju_like"/>
    <property type="match status" value="1"/>
</dbReference>
<dbReference type="PANTHER" id="PTHR14226:SF25">
    <property type="entry name" value="PHOSPHOESTERASE"/>
    <property type="match status" value="1"/>
</dbReference>
<dbReference type="PANTHER" id="PTHR14226">
    <property type="entry name" value="NEUROPATHY TARGET ESTERASE/SWISS CHEESE D.MELANOGASTER"/>
    <property type="match status" value="1"/>
</dbReference>
<dbReference type="Gene3D" id="3.40.1090.10">
    <property type="entry name" value="Cytosolic phospholipase A2 catalytic domain"/>
    <property type="match status" value="2"/>
</dbReference>
<dbReference type="InterPro" id="IPR045943">
    <property type="entry name" value="DUF6363"/>
</dbReference>
<evidence type="ECO:0000256" key="1">
    <source>
        <dbReference type="ARBA" id="ARBA00022801"/>
    </source>
</evidence>
<sequence length="296" mass="33588">MTDTGLVLEGGGMRGLYTAGVLEYFMSRGLYFPYVIGVSAGACMGASYLARQEDRNRKVNLDYMDDKRYMSLSNSIKKRELFGMDFIFDEIPNTLVPFDVETLMQEPEEFVIVATDCETGEPAYFKKEDYDTSSIATLLRASSSLPFVASRVEFEGRELLDGGISDSIPIKKSENDGFPKNVVILTKPRGYYKKPGRISKLIKYKNHPAISDRLATRYRFYNESLHYVYRQEKHGAAFVLSPSVDLKVGRAERKKERLEALYQLGWEDAKTHYDALRSFLRPTSSTQTQSAQGKTT</sequence>
<dbReference type="EMBL" id="BAABCK010000017">
    <property type="protein sequence ID" value="GAA3720851.1"/>
    <property type="molecule type" value="Genomic_DNA"/>
</dbReference>
<dbReference type="InterPro" id="IPR050301">
    <property type="entry name" value="NTE"/>
</dbReference>
<evidence type="ECO:0000256" key="3">
    <source>
        <dbReference type="ARBA" id="ARBA00023098"/>
    </source>
</evidence>
<evidence type="ECO:0000256" key="5">
    <source>
        <dbReference type="SAM" id="Phobius"/>
    </source>
</evidence>
<organism evidence="7 8">
    <name type="scientific">Salinicoccus jeotgali</name>
    <dbReference type="NCBI Taxonomy" id="381634"/>
    <lineage>
        <taxon>Bacteria</taxon>
        <taxon>Bacillati</taxon>
        <taxon>Bacillota</taxon>
        <taxon>Bacilli</taxon>
        <taxon>Bacillales</taxon>
        <taxon>Staphylococcaceae</taxon>
        <taxon>Salinicoccus</taxon>
    </lineage>
</organism>
<protein>
    <submittedName>
        <fullName evidence="7">Patatin family protein</fullName>
    </submittedName>
</protein>
<dbReference type="InterPro" id="IPR002641">
    <property type="entry name" value="PNPLA_dom"/>
</dbReference>
<feature type="short sequence motif" description="GXSXG" evidence="4">
    <location>
        <begin position="37"/>
        <end position="41"/>
    </location>
</feature>
<evidence type="ECO:0000256" key="4">
    <source>
        <dbReference type="PROSITE-ProRule" id="PRU01161"/>
    </source>
</evidence>
<keyword evidence="3 4" id="KW-0443">Lipid metabolism</keyword>
<feature type="short sequence motif" description="GXGXXG" evidence="4">
    <location>
        <begin position="10"/>
        <end position="15"/>
    </location>
</feature>
<keyword evidence="1 4" id="KW-0378">Hydrolase</keyword>
<feature type="transmembrane region" description="Helical" evidence="5">
    <location>
        <begin position="31"/>
        <end position="50"/>
    </location>
</feature>
<dbReference type="InterPro" id="IPR037483">
    <property type="entry name" value="YjjU-like"/>
</dbReference>
<keyword evidence="5" id="KW-1133">Transmembrane helix</keyword>
<proteinExistence type="predicted"/>
<dbReference type="Pfam" id="PF19890">
    <property type="entry name" value="DUF6363"/>
    <property type="match status" value="1"/>
</dbReference>
<keyword evidence="8" id="KW-1185">Reference proteome</keyword>
<keyword evidence="2 4" id="KW-0442">Lipid degradation</keyword>
<comment type="caution">
    <text evidence="7">The sequence shown here is derived from an EMBL/GenBank/DDBJ whole genome shotgun (WGS) entry which is preliminary data.</text>
</comment>
<evidence type="ECO:0000256" key="2">
    <source>
        <dbReference type="ARBA" id="ARBA00022963"/>
    </source>
</evidence>
<reference evidence="8" key="1">
    <citation type="journal article" date="2019" name="Int. J. Syst. Evol. Microbiol.">
        <title>The Global Catalogue of Microorganisms (GCM) 10K type strain sequencing project: providing services to taxonomists for standard genome sequencing and annotation.</title>
        <authorList>
            <consortium name="The Broad Institute Genomics Platform"/>
            <consortium name="The Broad Institute Genome Sequencing Center for Infectious Disease"/>
            <person name="Wu L."/>
            <person name="Ma J."/>
        </authorList>
    </citation>
    <scope>NUCLEOTIDE SEQUENCE [LARGE SCALE GENOMIC DNA]</scope>
    <source>
        <strain evidence="8">JCM 16981</strain>
    </source>
</reference>
<accession>A0ABP7ERJ3</accession>
<feature type="active site" description="Nucleophile" evidence="4">
    <location>
        <position position="39"/>
    </location>
</feature>
<gene>
    <name evidence="7" type="ORF">GCM10022378_08700</name>
</gene>
<dbReference type="RefSeq" id="WP_344701786.1">
    <property type="nucleotide sequence ID" value="NZ_BAABCK010000017.1"/>
</dbReference>
<evidence type="ECO:0000313" key="7">
    <source>
        <dbReference type="EMBL" id="GAA3720851.1"/>
    </source>
</evidence>
<keyword evidence="5" id="KW-0812">Transmembrane</keyword>
<dbReference type="SUPFAM" id="SSF52151">
    <property type="entry name" value="FabD/lysophospholipase-like"/>
    <property type="match status" value="1"/>
</dbReference>
<name>A0ABP7ERJ3_9STAP</name>
<evidence type="ECO:0000313" key="8">
    <source>
        <dbReference type="Proteomes" id="UP001500920"/>
    </source>
</evidence>
<feature type="domain" description="PNPLA" evidence="6">
    <location>
        <begin position="6"/>
        <end position="174"/>
    </location>
</feature>
<evidence type="ECO:0000259" key="6">
    <source>
        <dbReference type="PROSITE" id="PS51635"/>
    </source>
</evidence>
<dbReference type="PROSITE" id="PS51635">
    <property type="entry name" value="PNPLA"/>
    <property type="match status" value="1"/>
</dbReference>